<dbReference type="EMBL" id="JAWDGP010003682">
    <property type="protein sequence ID" value="KAK3771799.1"/>
    <property type="molecule type" value="Genomic_DNA"/>
</dbReference>
<comment type="caution">
    <text evidence="1">The sequence shown here is derived from an EMBL/GenBank/DDBJ whole genome shotgun (WGS) entry which is preliminary data.</text>
</comment>
<protein>
    <submittedName>
        <fullName evidence="1">Uncharacterized protein</fullName>
    </submittedName>
</protein>
<keyword evidence="2" id="KW-1185">Reference proteome</keyword>
<gene>
    <name evidence="1" type="ORF">RRG08_066542</name>
</gene>
<proteinExistence type="predicted"/>
<dbReference type="Proteomes" id="UP001283361">
    <property type="component" value="Unassembled WGS sequence"/>
</dbReference>
<organism evidence="1 2">
    <name type="scientific">Elysia crispata</name>
    <name type="common">lettuce slug</name>
    <dbReference type="NCBI Taxonomy" id="231223"/>
    <lineage>
        <taxon>Eukaryota</taxon>
        <taxon>Metazoa</taxon>
        <taxon>Spiralia</taxon>
        <taxon>Lophotrochozoa</taxon>
        <taxon>Mollusca</taxon>
        <taxon>Gastropoda</taxon>
        <taxon>Heterobranchia</taxon>
        <taxon>Euthyneura</taxon>
        <taxon>Panpulmonata</taxon>
        <taxon>Sacoglossa</taxon>
        <taxon>Placobranchoidea</taxon>
        <taxon>Plakobranchidae</taxon>
        <taxon>Elysia</taxon>
    </lineage>
</organism>
<dbReference type="AlphaFoldDB" id="A0AAE0ZLR6"/>
<sequence length="80" mass="8367">MHLQVSGSVPVLRGCVAFFEVKNSLSSVEGRRSIQAGHVRPAADCTSLQLTRSYGCEATVRLVVARTGAALQSLSFGSSG</sequence>
<evidence type="ECO:0000313" key="2">
    <source>
        <dbReference type="Proteomes" id="UP001283361"/>
    </source>
</evidence>
<name>A0AAE0ZLR6_9GAST</name>
<reference evidence="1" key="1">
    <citation type="journal article" date="2023" name="G3 (Bethesda)">
        <title>A reference genome for the long-term kleptoplast-retaining sea slug Elysia crispata morphotype clarki.</title>
        <authorList>
            <person name="Eastman K.E."/>
            <person name="Pendleton A.L."/>
            <person name="Shaikh M.A."/>
            <person name="Suttiyut T."/>
            <person name="Ogas R."/>
            <person name="Tomko P."/>
            <person name="Gavelis G."/>
            <person name="Widhalm J.R."/>
            <person name="Wisecaver J.H."/>
        </authorList>
    </citation>
    <scope>NUCLEOTIDE SEQUENCE</scope>
    <source>
        <strain evidence="1">ECLA1</strain>
    </source>
</reference>
<evidence type="ECO:0000313" key="1">
    <source>
        <dbReference type="EMBL" id="KAK3771799.1"/>
    </source>
</evidence>
<accession>A0AAE0ZLR6</accession>